<feature type="domain" description="HYR" evidence="5">
    <location>
        <begin position="1590"/>
        <end position="1675"/>
    </location>
</feature>
<feature type="signal peptide" evidence="3">
    <location>
        <begin position="1"/>
        <end position="21"/>
    </location>
</feature>
<proteinExistence type="predicted"/>
<feature type="domain" description="HYR" evidence="5">
    <location>
        <begin position="763"/>
        <end position="842"/>
    </location>
</feature>
<evidence type="ECO:0000256" key="2">
    <source>
        <dbReference type="PROSITE-ProRule" id="PRU00076"/>
    </source>
</evidence>
<feature type="domain" description="HYR" evidence="5">
    <location>
        <begin position="265"/>
        <end position="347"/>
    </location>
</feature>
<accession>A0A914B9C0</accession>
<reference evidence="6" key="1">
    <citation type="submission" date="2022-11" db="UniProtKB">
        <authorList>
            <consortium name="EnsemblMetazoa"/>
        </authorList>
    </citation>
    <scope>IDENTIFICATION</scope>
</reference>
<feature type="domain" description="HYR" evidence="5">
    <location>
        <begin position="1676"/>
        <end position="1755"/>
    </location>
</feature>
<dbReference type="OrthoDB" id="10045365at2759"/>
<feature type="domain" description="HYR" evidence="5">
    <location>
        <begin position="680"/>
        <end position="762"/>
    </location>
</feature>
<feature type="domain" description="HYR" evidence="5">
    <location>
        <begin position="514"/>
        <end position="593"/>
    </location>
</feature>
<feature type="domain" description="HYR" evidence="5">
    <location>
        <begin position="1427"/>
        <end position="1509"/>
    </location>
</feature>
<dbReference type="PANTHER" id="PTHR24273:SF32">
    <property type="entry name" value="HYALIN"/>
    <property type="match status" value="1"/>
</dbReference>
<dbReference type="InterPro" id="IPR013783">
    <property type="entry name" value="Ig-like_fold"/>
</dbReference>
<protein>
    <recommendedName>
        <fullName evidence="8">Hyalin</fullName>
    </recommendedName>
</protein>
<feature type="domain" description="HYR" evidence="5">
    <location>
        <begin position="843"/>
        <end position="928"/>
    </location>
</feature>
<keyword evidence="1" id="KW-0677">Repeat</keyword>
<dbReference type="PROSITE" id="PS50825">
    <property type="entry name" value="HYR"/>
    <property type="match status" value="19"/>
</dbReference>
<evidence type="ECO:0000313" key="6">
    <source>
        <dbReference type="EnsemblMetazoa" id="XP_038072599.1"/>
    </source>
</evidence>
<feature type="domain" description="HYR" evidence="5">
    <location>
        <begin position="929"/>
        <end position="1011"/>
    </location>
</feature>
<evidence type="ECO:0000259" key="4">
    <source>
        <dbReference type="PROSITE" id="PS50026"/>
    </source>
</evidence>
<evidence type="ECO:0000259" key="5">
    <source>
        <dbReference type="PROSITE" id="PS50825"/>
    </source>
</evidence>
<dbReference type="OMA" id="EVPAIYC"/>
<dbReference type="InterPro" id="IPR003410">
    <property type="entry name" value="HYR_dom"/>
</dbReference>
<dbReference type="GeneID" id="119741056"/>
<feature type="domain" description="HYR" evidence="5">
    <location>
        <begin position="348"/>
        <end position="427"/>
    </location>
</feature>
<evidence type="ECO:0000256" key="1">
    <source>
        <dbReference type="ARBA" id="ARBA00022737"/>
    </source>
</evidence>
<dbReference type="Proteomes" id="UP000887568">
    <property type="component" value="Unplaced"/>
</dbReference>
<organism evidence="6 7">
    <name type="scientific">Patiria miniata</name>
    <name type="common">Bat star</name>
    <name type="synonym">Asterina miniata</name>
    <dbReference type="NCBI Taxonomy" id="46514"/>
    <lineage>
        <taxon>Eukaryota</taxon>
        <taxon>Metazoa</taxon>
        <taxon>Echinodermata</taxon>
        <taxon>Eleutherozoa</taxon>
        <taxon>Asterozoa</taxon>
        <taxon>Asteroidea</taxon>
        <taxon>Valvatacea</taxon>
        <taxon>Valvatida</taxon>
        <taxon>Asterinidae</taxon>
        <taxon>Patiria</taxon>
    </lineage>
</organism>
<keyword evidence="2" id="KW-0245">EGF-like domain</keyword>
<sequence>MWSVVGLISMIALASIGFVKGDVYGIPDINDDRGYYVVVEDSTTYNKVYKYFKYPIKPDTGYLLFEVKTEGSAFITLSAEANDQIVQYEIAISGYKALIRRCIGSCTKAIEVHDFVLLSGTEFRFFCICYDNGYIRLGQTCRQESGLAYWTDDSPLSIKYFGYATEISESWKTGMWKFYIVDKIAPDIKCPHDIVVATDLNQDGAVVTWDAPVVTDNSDQAVAVVCEPASGSVFPLDVVTTVICTATDSAGNSATCDFTVTVQDEEDPTINCPVDFYEVTDPGQPGAVVTWEVTAQDNSGIQPTIVCDAGGLQSGDQFPIGVTTVTCTATDEAGNQVSCFFTINVNDEEDPTINCPVDFYEVTDPGQPGAVVTWEVTAQDNSGIQPTIVCDAGGLQSGDQFPIGVTTVTCTATDEAGNQATCSFTINVDDEEDPTINCPVDFYEVTDPGQPGAVVTWEVTAQDNSGIQPTIVCDAGGLQSGDQFPIGVTTVTCTATDEAGNELSCSFTINVNDEEDPTINCPIDFFKVTDPGQPGAVVTWEVTAQDNSGIQPTIVCDAGGLQSGDQFPIGVTMVTCTATDEAGNQATCSFTINVDDEEDPTINCPVDFYEVTDPGQPGAVVTWEVTAQDNSGIQPTIVCDAGGLQSGDQFPIGVTTVTCTATDEAGNELSCSFTINVNDEEDPTINCPVDFFKVTDPGQPGAVVTWEVTAQDNSGIQPTIVCDAGGLQSGDQFPIGVTTVTCTATDEAGNQVSCFFTINVNDDEDPTINCPVDFYEVTDPGQPGAVVTWEVTAQDNSGIQPTIVCDAGGLQSGDQFPIGVTTVTCTATDEAGNELSCSFTINVNDEEDPTINCPVDFYEVTDPGQPGAVVTWEVTAQDNSGIQPTIVCDAGGLQSGDQFPIGVTTVTCTATDEAGNELSCSFTINVNDEEDPTINCPVDFYEVTDPGQPGAVVTWEVTAQDNSGIQPTIVCDAGGLQSGDQFPIGVTTVTCTATDEAGNQVSCFFTINVNDEEDPTVNCPVDFYEVTDPGQPGAVVTWEVTAQDNSGIQPTIVCDAGGLQSGDQFPIGVTTVTCTATDEAGNDLSCSFTINVNDEEDPTINCPVDFFKVTDPGQPGAVVTWEVTAQDNSGIQPTIVCDAGGLQSGDQFPIGVTTVTCTATDEAGNQATCSFTINVNDEEDPTINCPVDFYEVTDPGQPGAVVTWEVTAQDNSGIQPTIVCDAGGLQSGDQFPIGVTTVTCTATDEAGNELSCSFTINVNDEEDPSINCPVDFFKVTDPGQPGAVVTWEVTAQDNSGIQPTIVCDAGGLQSGDQFPIGVTTVTCTATDEAGNELSCSFTINVNDEEDPTINCPVDFYEVTDPGQPGAVVTWEVTAQDNSGIQPTIVCDAGGLQSGDQFPIGVTTVTCTATDEAGNQATCSFTINVNDEEDPTINCPVDFFEVTDPGQPGAVVTWEVTAQDNSGIQPTIVCDAGGLQSGDQFPIGVTTVTCTATDEAGNEVSCSFTINVNDEEDPTINCPVDFFKVTDPGQPGAVVTWEVTAQDNSGIQPIIVCDAGGLQSGDQFPIGVTTVTCTATDEAGNELSCSFTINVNDEEDPSINCPVDFYEVTDPGQPGAVVTWEVTAQDNSGIQPTIVCDAGGLQSGDQFPIGVTTVTCTATDEAGNQASCSFTITVNDDEKPSISCSEDVVVKEDDCLNTAVVTYTVTATDNSGLTPTVSCYPASGYAFPLGTTTVTCVATDGNGNENHCEFTVTVEDKDPCLNNQCVNGGICVPDPVDCYKYTCECTPYYKGIYCERLFLVQLDVQEVTVEVPSDALITDGGIQDVTLDIDFIPTPDSADVVNAAGTDRYRIQVFLATDSDGSNPTPPTDADLTPTQMQQDITDLILNTFDDVAVTLDLSQVSCFEGQYQYICIDLGPSQAALDNELWDQAPPAIRIGCAQITCKSSVEINIDLIRVDSPSTLILCDEEINQVSITLTATPTTDSSAPVNGCDGGDRYSVTAILATDAQGSDSFPIPAGVLTPAVQAMDLVDNQQALFTNIVFEVDLTGVDCNQAGYSYLCVTLDSSDACGTSWCQSPEAVDTACTPIFCSSNVELNVDSVVVTLPPDAIISDGVLQDLTFDLDFIPAPGSAAPVNSAGLDRYEVKGYLSTDASGLVKVAAEVVTLTPAQDSMDVTDGVASTFNDLSVTLDLTGVSCAGGIYTHFCAELEPSLEASKVWKQSDNAVTIGCFPICCGESVDINVDVLTIDWPTSLIIHDGGIANIFLCIFLSTTSAADVINAIPTGVDRYEITTWLAQDAAGNGALATTQGRILEKFQVQEIANGQQFMMAEVDVEFDLTYIDCHETPIWDVCINIQPAPPARCYWNQLPTAVNQICTPIYCVPNVELNVNVLDIASPHYIVDGGATTVTFDLKFTPTTGSSPPVNWAGDDRYLVMVYLAQNLHGDYPTAFAEAILTATQKKLDIADNIQSIFASLTVSLDLTGVDCSTAKYKYICANLLPSTAAQKKWAQSSDAVITACASVPCVACHDEYQTYGDGAWHFIFGHLQTSHITFAVKASGYAHVALSAENKQVPLMYEIIFGGYDNSMVLLRRQAGGEFVASAALHGALSPYEYRTFWIWWHHATIIVGVGGSHEPILTYTDPDQLWIKYFGFASSYQAIGYWHFCNVEYGGLPPHITYPPYYDCDLYAPAHTYGSDPYQYIWNVGLLQSHTVHFQVYAYTNVYIALSAENHNLPDMYEIIIGSSHGVGVSIARCAGCDPVAYAAHPWVLNYYSYTNIYVGVSPDGTITISYSSAQHILLSWQDPNPLPVSYCGYCTGGQHNYGLWKFCGLDSLLP</sequence>
<keyword evidence="7" id="KW-1185">Reference proteome</keyword>
<dbReference type="Pfam" id="PF02494">
    <property type="entry name" value="HYR"/>
    <property type="match status" value="19"/>
</dbReference>
<feature type="domain" description="HYR" evidence="5">
    <location>
        <begin position="1092"/>
        <end position="1177"/>
    </location>
</feature>
<feature type="domain" description="HYR" evidence="5">
    <location>
        <begin position="1012"/>
        <end position="1091"/>
    </location>
</feature>
<feature type="domain" description="HYR" evidence="5">
    <location>
        <begin position="1261"/>
        <end position="1340"/>
    </location>
</feature>
<dbReference type="PANTHER" id="PTHR24273">
    <property type="entry name" value="FI04643P-RELATED"/>
    <property type="match status" value="1"/>
</dbReference>
<keyword evidence="3" id="KW-0732">Signal</keyword>
<dbReference type="Gene3D" id="2.10.25.10">
    <property type="entry name" value="Laminin"/>
    <property type="match status" value="1"/>
</dbReference>
<feature type="domain" description="HYR" evidence="5">
    <location>
        <begin position="1341"/>
        <end position="1426"/>
    </location>
</feature>
<comment type="caution">
    <text evidence="2">Lacks conserved residue(s) required for the propagation of feature annotation.</text>
</comment>
<feature type="domain" description="HYR" evidence="5">
    <location>
        <begin position="1510"/>
        <end position="1589"/>
    </location>
</feature>
<dbReference type="Pfam" id="PF12248">
    <property type="entry name" value="Methyltransf_FA"/>
    <property type="match status" value="3"/>
</dbReference>
<feature type="domain" description="HYR" evidence="5">
    <location>
        <begin position="428"/>
        <end position="513"/>
    </location>
</feature>
<name>A0A914B9C0_PATMI</name>
<feature type="domain" description="EGF-like" evidence="4">
    <location>
        <begin position="1755"/>
        <end position="1794"/>
    </location>
</feature>
<feature type="domain" description="HYR" evidence="5">
    <location>
        <begin position="1178"/>
        <end position="1260"/>
    </location>
</feature>
<dbReference type="InterPro" id="IPR022041">
    <property type="entry name" value="Methyltransf_FA"/>
</dbReference>
<feature type="chain" id="PRO_5037138918" description="Hyalin" evidence="3">
    <location>
        <begin position="22"/>
        <end position="2833"/>
    </location>
</feature>
<dbReference type="EnsemblMetazoa" id="XM_038216671.1">
    <property type="protein sequence ID" value="XP_038072599.1"/>
    <property type="gene ID" value="LOC119741056"/>
</dbReference>
<dbReference type="SUPFAM" id="SSF57196">
    <property type="entry name" value="EGF/Laminin"/>
    <property type="match status" value="1"/>
</dbReference>
<dbReference type="Gene3D" id="2.60.40.10">
    <property type="entry name" value="Immunoglobulins"/>
    <property type="match status" value="5"/>
</dbReference>
<dbReference type="PROSITE" id="PS00022">
    <property type="entry name" value="EGF_1"/>
    <property type="match status" value="1"/>
</dbReference>
<feature type="domain" description="HYR" evidence="5">
    <location>
        <begin position="594"/>
        <end position="679"/>
    </location>
</feature>
<evidence type="ECO:0000313" key="7">
    <source>
        <dbReference type="Proteomes" id="UP000887568"/>
    </source>
</evidence>
<evidence type="ECO:0000256" key="3">
    <source>
        <dbReference type="SAM" id="SignalP"/>
    </source>
</evidence>
<feature type="domain" description="HYR" evidence="5">
    <location>
        <begin position="181"/>
        <end position="264"/>
    </location>
</feature>
<dbReference type="RefSeq" id="XP_038072599.1">
    <property type="nucleotide sequence ID" value="XM_038216671.1"/>
</dbReference>
<feature type="disulfide bond" evidence="2">
    <location>
        <begin position="1784"/>
        <end position="1793"/>
    </location>
</feature>
<evidence type="ECO:0008006" key="8">
    <source>
        <dbReference type="Google" id="ProtNLM"/>
    </source>
</evidence>
<keyword evidence="2" id="KW-1015">Disulfide bond</keyword>
<dbReference type="InterPro" id="IPR000742">
    <property type="entry name" value="EGF"/>
</dbReference>
<dbReference type="PROSITE" id="PS50026">
    <property type="entry name" value="EGF_3"/>
    <property type="match status" value="1"/>
</dbReference>